<name>A0A3D8SVA2_9EURO</name>
<dbReference type="InterPro" id="IPR036259">
    <property type="entry name" value="MFS_trans_sf"/>
</dbReference>
<dbReference type="Proteomes" id="UP000256690">
    <property type="component" value="Unassembled WGS sequence"/>
</dbReference>
<feature type="transmembrane region" description="Helical" evidence="6">
    <location>
        <begin position="312"/>
        <end position="337"/>
    </location>
</feature>
<evidence type="ECO:0000256" key="1">
    <source>
        <dbReference type="ARBA" id="ARBA00004141"/>
    </source>
</evidence>
<feature type="transmembrane region" description="Helical" evidence="6">
    <location>
        <begin position="144"/>
        <end position="163"/>
    </location>
</feature>
<feature type="transmembrane region" description="Helical" evidence="6">
    <location>
        <begin position="419"/>
        <end position="439"/>
    </location>
</feature>
<sequence length="1512" mass="169461">MESNANETDAPQQLARNGKSWPLGPDNFDIQGRLLIDETGAMELSSRTTQGQTEGNSLVQFDDADILNPHNWPFKKKFYTFILVSFATMIVSMTSSIFSPVVPTISSNYGIPKTVGNLGVALCVLGFVTGPLIWASFSELKGRRLPFVLGMFGFTVFSFATAVSKDLQSIFICRFFTGFFGASPFILANAVCSDMLSVQAFMNSMVGFGIIVFSGPLLAPAIGGFIVMDEHLGWRWTHYIAGILGVVSFVSVLFFLDESYAPVVLVNKAKRLRYETKNWSIHAEHEEIELNINSMFQNYFTIPLKLLALDHIILCVCIFGAFVYGLLYLSITTYPIIFQQIHGMNPGVGGLPFIAVIIGQFIAGVVMYIRQRSLGRKLQANNGELVPEWLLLMAIPGSAAFAAGLLWLGWTGYRSNIHWIWPTLSGVLIGFGLITMFLPSVQYVAQVRRNRAASALAAHTILRSLAGSSFPLFATYMFTTLGVQWALTILGSIAACLFSVPVVLYIYGAKLRAKCQRAMANEAKFSHNDYTVAWICALPLEMAAAKVMLDETHDALPQPSTDHNTYTLGQRAGHNVVVACLPSGVYGTTSAATVLSHMLPTFPRLRFGLMVGIGGGVPQKDVDIRLGDVVVSLPSETSGGVIQYDFGKTIRDGQFQRTGSLNKPPQFLLTAISQMRSDQVIGKRPITEILLDILRSHQEMKEHFLRPANDWLFEPTYTHERSPDCSQCDQTKLIQRPPRQSEDPHVHYGLIASGNQVIKDAARRDALAREMDILCFEMEAAGLMDQLPCLVIRGICDYCDSHKNKDWQGYAALAAAAYAKAFLELIPIHGKNPEPRPPRTAHHWMVPFHRNSRFVGREEEINRIERMINTSPSKIAVCGLGGVGKTQIALEIAHRMRERDFDSIFWIPCTSHESVEQAYMSMAQMLGIQETKTGEAKSRVKAHLSQQRSGKWLLIFDNADDMSMWSRGTRPESTPLSDYLPQHEQGHILFTTRNRKVAVLLASTNVIHVAEPDPKAAMRMMQRSLVDKDLLNDSNQAIALQLLENLAFLPLAISQAAAYINENSINLSDYMELLQDQEAEVIDLLSEDFGDDWRYQDIQNPVATTWLISFQQVQQLNQLAAEYLLFMACIDHRNIPKSLLPEAASKKRTIDAIGLLKAFSFLSEQAGSLNLHRLVHLSTRNWLRTQGHFDGQIATTAIRCDQVFPDHTWTNRKTWREYLPHVLALIREVGFQEEYHLGLVRRVGKCLSVDGRNIEALPLFERILDSQRQLHGDDDLEATVVAMNDLAHQYCRLARWSDAEEMQLQVLEIRKQELGPDHSDTLSIMNNLALTYSGCGKLKEAEELRTQLYHLDRRMRGREHWTTLGSAHNLASVYRKLGKLEQAERLALQAFEARKRTLEADHPDISYSMGLLARIYQDQGRWQEAEQLQVPLLEIYERVNGLQYSEALSTMHNLAQSWQHLGRTDDAISMLETCLNISLKVWDPGHPDTIATLDCLRAAIEERDNADLSSSS</sequence>
<dbReference type="Gene3D" id="3.40.50.300">
    <property type="entry name" value="P-loop containing nucleotide triphosphate hydrolases"/>
    <property type="match status" value="1"/>
</dbReference>
<feature type="transmembrane region" description="Helical" evidence="6">
    <location>
        <begin position="349"/>
        <end position="369"/>
    </location>
</feature>
<evidence type="ECO:0000313" key="8">
    <source>
        <dbReference type="EMBL" id="RDW90247.1"/>
    </source>
</evidence>
<dbReference type="STRING" id="1810919.A0A3D8SVA2"/>
<dbReference type="GO" id="GO:0003824">
    <property type="term" value="F:catalytic activity"/>
    <property type="evidence" value="ECO:0007669"/>
    <property type="project" value="InterPro"/>
</dbReference>
<dbReference type="GO" id="GO:0022857">
    <property type="term" value="F:transmembrane transporter activity"/>
    <property type="evidence" value="ECO:0007669"/>
    <property type="project" value="InterPro"/>
</dbReference>
<dbReference type="CDD" id="cd17323">
    <property type="entry name" value="MFS_Tpo1_MDR_like"/>
    <property type="match status" value="1"/>
</dbReference>
<feature type="transmembrane region" description="Helical" evidence="6">
    <location>
        <begin position="460"/>
        <end position="479"/>
    </location>
</feature>
<dbReference type="SUPFAM" id="SSF52540">
    <property type="entry name" value="P-loop containing nucleoside triphosphate hydrolases"/>
    <property type="match status" value="1"/>
</dbReference>
<dbReference type="SUPFAM" id="SSF48452">
    <property type="entry name" value="TPR-like"/>
    <property type="match status" value="2"/>
</dbReference>
<feature type="transmembrane region" description="Helical" evidence="6">
    <location>
        <begin position="389"/>
        <end position="413"/>
    </location>
</feature>
<evidence type="ECO:0000256" key="2">
    <source>
        <dbReference type="ARBA" id="ARBA00022692"/>
    </source>
</evidence>
<dbReference type="InterPro" id="IPR000845">
    <property type="entry name" value="Nucleoside_phosphorylase_d"/>
</dbReference>
<keyword evidence="2 6" id="KW-0812">Transmembrane</keyword>
<feature type="compositionally biased region" description="Polar residues" evidence="5">
    <location>
        <begin position="1"/>
        <end position="15"/>
    </location>
</feature>
<dbReference type="PANTHER" id="PTHR46082">
    <property type="entry name" value="ATP/GTP-BINDING PROTEIN-RELATED"/>
    <property type="match status" value="1"/>
</dbReference>
<dbReference type="GO" id="GO:0009116">
    <property type="term" value="P:nucleoside metabolic process"/>
    <property type="evidence" value="ECO:0007669"/>
    <property type="project" value="InterPro"/>
</dbReference>
<keyword evidence="3 6" id="KW-1133">Transmembrane helix</keyword>
<dbReference type="InterPro" id="IPR003593">
    <property type="entry name" value="AAA+_ATPase"/>
</dbReference>
<dbReference type="SUPFAM" id="SSF53167">
    <property type="entry name" value="Purine and uridine phosphorylases"/>
    <property type="match status" value="1"/>
</dbReference>
<organism evidence="8 9">
    <name type="scientific">Aspergillus mulundensis</name>
    <dbReference type="NCBI Taxonomy" id="1810919"/>
    <lineage>
        <taxon>Eukaryota</taxon>
        <taxon>Fungi</taxon>
        <taxon>Dikarya</taxon>
        <taxon>Ascomycota</taxon>
        <taxon>Pezizomycotina</taxon>
        <taxon>Eurotiomycetes</taxon>
        <taxon>Eurotiomycetidae</taxon>
        <taxon>Eurotiales</taxon>
        <taxon>Aspergillaceae</taxon>
        <taxon>Aspergillus</taxon>
        <taxon>Aspergillus subgen. Nidulantes</taxon>
    </lineage>
</organism>
<feature type="domain" description="Major facilitator superfamily (MFS) profile" evidence="7">
    <location>
        <begin position="80"/>
        <end position="512"/>
    </location>
</feature>
<dbReference type="SUPFAM" id="SSF103473">
    <property type="entry name" value="MFS general substrate transporter"/>
    <property type="match status" value="1"/>
</dbReference>
<dbReference type="EMBL" id="PVWQ01000002">
    <property type="protein sequence ID" value="RDW90247.1"/>
    <property type="molecule type" value="Genomic_DNA"/>
</dbReference>
<dbReference type="GO" id="GO:0043531">
    <property type="term" value="F:ADP binding"/>
    <property type="evidence" value="ECO:0007669"/>
    <property type="project" value="InterPro"/>
</dbReference>
<dbReference type="Pfam" id="PF07690">
    <property type="entry name" value="MFS_1"/>
    <property type="match status" value="1"/>
</dbReference>
<dbReference type="OrthoDB" id="5986190at2759"/>
<dbReference type="RefSeq" id="XP_026607201.1">
    <property type="nucleotide sequence ID" value="XM_026744038.1"/>
</dbReference>
<evidence type="ECO:0000256" key="4">
    <source>
        <dbReference type="ARBA" id="ARBA00023136"/>
    </source>
</evidence>
<gene>
    <name evidence="8" type="ORF">DSM5745_02022</name>
</gene>
<comment type="caution">
    <text evidence="8">The sequence shown here is derived from an EMBL/GenBank/DDBJ whole genome shotgun (WGS) entry which is preliminary data.</text>
</comment>
<dbReference type="InterPro" id="IPR053137">
    <property type="entry name" value="NLR-like"/>
</dbReference>
<feature type="transmembrane region" description="Helical" evidence="6">
    <location>
        <begin position="118"/>
        <end position="137"/>
    </location>
</feature>
<dbReference type="Gene3D" id="1.25.40.10">
    <property type="entry name" value="Tetratricopeptide repeat domain"/>
    <property type="match status" value="2"/>
</dbReference>
<dbReference type="InterPro" id="IPR020846">
    <property type="entry name" value="MFS_dom"/>
</dbReference>
<dbReference type="InterPro" id="IPR035994">
    <property type="entry name" value="Nucleoside_phosphorylase_sf"/>
</dbReference>
<dbReference type="GeneID" id="38112392"/>
<feature type="transmembrane region" description="Helical" evidence="6">
    <location>
        <begin position="169"/>
        <end position="192"/>
    </location>
</feature>
<comment type="subcellular location">
    <subcellularLocation>
        <location evidence="1">Membrane</location>
        <topology evidence="1">Multi-pass membrane protein</topology>
    </subcellularLocation>
</comment>
<dbReference type="PANTHER" id="PTHR46082:SF11">
    <property type="entry name" value="AAA+ ATPASE DOMAIN-CONTAINING PROTEIN-RELATED"/>
    <property type="match status" value="1"/>
</dbReference>
<dbReference type="SMART" id="SM00382">
    <property type="entry name" value="AAA"/>
    <property type="match status" value="1"/>
</dbReference>
<dbReference type="Gene3D" id="3.40.50.1580">
    <property type="entry name" value="Nucleoside phosphorylase domain"/>
    <property type="match status" value="1"/>
</dbReference>
<dbReference type="FunFam" id="1.20.1250.20:FF:000011">
    <property type="entry name" value="MFS multidrug transporter, putative"/>
    <property type="match status" value="1"/>
</dbReference>
<evidence type="ECO:0000256" key="5">
    <source>
        <dbReference type="SAM" id="MobiDB-lite"/>
    </source>
</evidence>
<evidence type="ECO:0000313" key="9">
    <source>
        <dbReference type="Proteomes" id="UP000256690"/>
    </source>
</evidence>
<dbReference type="PROSITE" id="PS50850">
    <property type="entry name" value="MFS"/>
    <property type="match status" value="1"/>
</dbReference>
<dbReference type="Pfam" id="PF13424">
    <property type="entry name" value="TPR_12"/>
    <property type="match status" value="2"/>
</dbReference>
<keyword evidence="4 6" id="KW-0472">Membrane</keyword>
<feature type="region of interest" description="Disordered" evidence="5">
    <location>
        <begin position="1"/>
        <end position="24"/>
    </location>
</feature>
<dbReference type="Pfam" id="PF00931">
    <property type="entry name" value="NB-ARC"/>
    <property type="match status" value="1"/>
</dbReference>
<dbReference type="InterPro" id="IPR027417">
    <property type="entry name" value="P-loop_NTPase"/>
</dbReference>
<reference evidence="8 9" key="1">
    <citation type="journal article" date="2018" name="IMA Fungus">
        <title>IMA Genome-F 9: Draft genome sequence of Annulohypoxylon stygium, Aspergillus mulundensis, Berkeleyomyces basicola (syn. Thielaviopsis basicola), Ceratocystis smalleyi, two Cercospora beticola strains, Coleophoma cylindrospora, Fusarium fracticaudum, Phialophora cf. hyalina, and Morchella septimelata.</title>
        <authorList>
            <person name="Wingfield B.D."/>
            <person name="Bills G.F."/>
            <person name="Dong Y."/>
            <person name="Huang W."/>
            <person name="Nel W.J."/>
            <person name="Swalarsk-Parry B.S."/>
            <person name="Vaghefi N."/>
            <person name="Wilken P.M."/>
            <person name="An Z."/>
            <person name="de Beer Z.W."/>
            <person name="De Vos L."/>
            <person name="Chen L."/>
            <person name="Duong T.A."/>
            <person name="Gao Y."/>
            <person name="Hammerbacher A."/>
            <person name="Kikkert J.R."/>
            <person name="Li Y."/>
            <person name="Li H."/>
            <person name="Li K."/>
            <person name="Li Q."/>
            <person name="Liu X."/>
            <person name="Ma X."/>
            <person name="Naidoo K."/>
            <person name="Pethybridge S.J."/>
            <person name="Sun J."/>
            <person name="Steenkamp E.T."/>
            <person name="van der Nest M.A."/>
            <person name="van Wyk S."/>
            <person name="Wingfield M.J."/>
            <person name="Xiong C."/>
            <person name="Yue Q."/>
            <person name="Zhang X."/>
        </authorList>
    </citation>
    <scope>NUCLEOTIDE SEQUENCE [LARGE SCALE GENOMIC DNA]</scope>
    <source>
        <strain evidence="8 9">DSM 5745</strain>
    </source>
</reference>
<dbReference type="NCBIfam" id="NF040586">
    <property type="entry name" value="FxSxx_TPR"/>
    <property type="match status" value="1"/>
</dbReference>
<feature type="transmembrane region" description="Helical" evidence="6">
    <location>
        <begin position="485"/>
        <end position="509"/>
    </location>
</feature>
<feature type="transmembrane region" description="Helical" evidence="6">
    <location>
        <begin position="78"/>
        <end position="98"/>
    </location>
</feature>
<proteinExistence type="predicted"/>
<dbReference type="Pfam" id="PF01048">
    <property type="entry name" value="PNP_UDP_1"/>
    <property type="match status" value="1"/>
</dbReference>
<dbReference type="GO" id="GO:0016020">
    <property type="term" value="C:membrane"/>
    <property type="evidence" value="ECO:0007669"/>
    <property type="project" value="UniProtKB-SubCell"/>
</dbReference>
<feature type="transmembrane region" description="Helical" evidence="6">
    <location>
        <begin position="239"/>
        <end position="256"/>
    </location>
</feature>
<accession>A0A3D8SVA2</accession>
<protein>
    <recommendedName>
        <fullName evidence="7">Major facilitator superfamily (MFS) profile domain-containing protein</fullName>
    </recommendedName>
</protein>
<dbReference type="Pfam" id="PF13374">
    <property type="entry name" value="TPR_10"/>
    <property type="match status" value="1"/>
</dbReference>
<dbReference type="InterPro" id="IPR011990">
    <property type="entry name" value="TPR-like_helical_dom_sf"/>
</dbReference>
<feature type="transmembrane region" description="Helical" evidence="6">
    <location>
        <begin position="204"/>
        <end position="227"/>
    </location>
</feature>
<evidence type="ECO:0000259" key="7">
    <source>
        <dbReference type="PROSITE" id="PS50850"/>
    </source>
</evidence>
<dbReference type="InterPro" id="IPR011701">
    <property type="entry name" value="MFS"/>
</dbReference>
<keyword evidence="9" id="KW-1185">Reference proteome</keyword>
<dbReference type="InterPro" id="IPR002182">
    <property type="entry name" value="NB-ARC"/>
</dbReference>
<evidence type="ECO:0000256" key="6">
    <source>
        <dbReference type="SAM" id="Phobius"/>
    </source>
</evidence>
<evidence type="ECO:0000256" key="3">
    <source>
        <dbReference type="ARBA" id="ARBA00022989"/>
    </source>
</evidence>
<dbReference type="Gene3D" id="1.20.1250.20">
    <property type="entry name" value="MFS general substrate transporter like domains"/>
    <property type="match status" value="1"/>
</dbReference>